<organism evidence="1 2">
    <name type="scientific">Ephemerocybe angulata</name>
    <dbReference type="NCBI Taxonomy" id="980116"/>
    <lineage>
        <taxon>Eukaryota</taxon>
        <taxon>Fungi</taxon>
        <taxon>Dikarya</taxon>
        <taxon>Basidiomycota</taxon>
        <taxon>Agaricomycotina</taxon>
        <taxon>Agaricomycetes</taxon>
        <taxon>Agaricomycetidae</taxon>
        <taxon>Agaricales</taxon>
        <taxon>Agaricineae</taxon>
        <taxon>Psathyrellaceae</taxon>
        <taxon>Ephemerocybe</taxon>
    </lineage>
</organism>
<dbReference type="OrthoDB" id="3264182at2759"/>
<proteinExistence type="predicted"/>
<name>A0A8H6HDU1_9AGAR</name>
<dbReference type="Proteomes" id="UP000521943">
    <property type="component" value="Unassembled WGS sequence"/>
</dbReference>
<reference evidence="1 2" key="1">
    <citation type="submission" date="2020-07" db="EMBL/GenBank/DDBJ databases">
        <title>Comparative genomics of pyrophilous fungi reveals a link between fire events and developmental genes.</title>
        <authorList>
            <consortium name="DOE Joint Genome Institute"/>
            <person name="Steindorff A.S."/>
            <person name="Carver A."/>
            <person name="Calhoun S."/>
            <person name="Stillman K."/>
            <person name="Liu H."/>
            <person name="Lipzen A."/>
            <person name="Pangilinan J."/>
            <person name="Labutti K."/>
            <person name="Bruns T.D."/>
            <person name="Grigoriev I.V."/>
        </authorList>
    </citation>
    <scope>NUCLEOTIDE SEQUENCE [LARGE SCALE GENOMIC DNA]</scope>
    <source>
        <strain evidence="1 2">CBS 144469</strain>
    </source>
</reference>
<dbReference type="EMBL" id="JACGCI010000129">
    <property type="protein sequence ID" value="KAF6744038.1"/>
    <property type="molecule type" value="Genomic_DNA"/>
</dbReference>
<feature type="non-terminal residue" evidence="1">
    <location>
        <position position="84"/>
    </location>
</feature>
<evidence type="ECO:0000313" key="2">
    <source>
        <dbReference type="Proteomes" id="UP000521943"/>
    </source>
</evidence>
<comment type="caution">
    <text evidence="1">The sequence shown here is derived from an EMBL/GenBank/DDBJ whole genome shotgun (WGS) entry which is preliminary data.</text>
</comment>
<evidence type="ECO:0000313" key="1">
    <source>
        <dbReference type="EMBL" id="KAF6744038.1"/>
    </source>
</evidence>
<dbReference type="AlphaFoldDB" id="A0A8H6HDU1"/>
<protein>
    <submittedName>
        <fullName evidence="1">Uncharacterized protein</fullName>
    </submittedName>
</protein>
<sequence length="84" mass="9685">LQANPCLFLDEIQDRLIQYRNVEVSIATLSRACRRMALSLKRVSKAALERNELLRATWQGEFGALPAEYMVWLDESSVDDRTNQ</sequence>
<feature type="non-terminal residue" evidence="1">
    <location>
        <position position="1"/>
    </location>
</feature>
<accession>A0A8H6HDU1</accession>
<gene>
    <name evidence="1" type="ORF">DFP72DRAFT_766632</name>
</gene>
<keyword evidence="2" id="KW-1185">Reference proteome</keyword>